<comment type="caution">
    <text evidence="2">The sequence shown here is derived from an EMBL/GenBank/DDBJ whole genome shotgun (WGS) entry which is preliminary data.</text>
</comment>
<dbReference type="Pfam" id="PF00202">
    <property type="entry name" value="Aminotran_3"/>
    <property type="match status" value="1"/>
</dbReference>
<dbReference type="PANTHER" id="PTHR45688:SF13">
    <property type="entry name" value="ALANINE--GLYOXYLATE AMINOTRANSFERASE 2-LIKE"/>
    <property type="match status" value="1"/>
</dbReference>
<dbReference type="RefSeq" id="WP_158035513.1">
    <property type="nucleotide sequence ID" value="NZ_BAAAZV010000018.1"/>
</dbReference>
<dbReference type="GO" id="GO:0030170">
    <property type="term" value="F:pyridoxal phosphate binding"/>
    <property type="evidence" value="ECO:0007669"/>
    <property type="project" value="InterPro"/>
</dbReference>
<dbReference type="OrthoDB" id="9801834at2"/>
<dbReference type="InterPro" id="IPR015424">
    <property type="entry name" value="PyrdxlP-dep_Trfase"/>
</dbReference>
<dbReference type="InterPro" id="IPR015422">
    <property type="entry name" value="PyrdxlP-dep_Trfase_small"/>
</dbReference>
<evidence type="ECO:0000256" key="1">
    <source>
        <dbReference type="ARBA" id="ARBA00008954"/>
    </source>
</evidence>
<dbReference type="EMBL" id="WBKA01000001">
    <property type="protein sequence ID" value="KAB1633683.1"/>
    <property type="molecule type" value="Genomic_DNA"/>
</dbReference>
<protein>
    <submittedName>
        <fullName evidence="2">Aminotransferase class III-fold pyridoxal phosphate-dependent enzyme</fullName>
    </submittedName>
</protein>
<dbReference type="Proteomes" id="UP000481339">
    <property type="component" value="Unassembled WGS sequence"/>
</dbReference>
<sequence>MTAQVAVCSPSLGEGVPLGEDVRLLTAPDRLRARLSPEGFRTAMRDATEVAIADLRRHGCGVAALLADFGRRVRYFNTFGGSSMPIAAAGAVLDELEERGLVAQGARNGDRIRAGLARATAGFEQVAQVRGEGLYIGVDLVEDADAFAPATWLAEEVVNRLRERHVLISSAGPAETC</sequence>
<comment type="similarity">
    <text evidence="1">Belongs to the class-III pyridoxal-phosphate-dependent aminotransferase family.</text>
</comment>
<reference evidence="2 3" key="1">
    <citation type="submission" date="2019-09" db="EMBL/GenBank/DDBJ databases">
        <title>Phylogeny of genus Pseudoclavibacter and closely related genus.</title>
        <authorList>
            <person name="Li Y."/>
        </authorList>
    </citation>
    <scope>NUCLEOTIDE SEQUENCE [LARGE SCALE GENOMIC DNA]</scope>
    <source>
        <strain evidence="2 3">JCM 16921</strain>
    </source>
</reference>
<dbReference type="GO" id="GO:0008483">
    <property type="term" value="F:transaminase activity"/>
    <property type="evidence" value="ECO:0007669"/>
    <property type="project" value="UniProtKB-KW"/>
</dbReference>
<keyword evidence="2" id="KW-0808">Transferase</keyword>
<evidence type="ECO:0000313" key="3">
    <source>
        <dbReference type="Proteomes" id="UP000481339"/>
    </source>
</evidence>
<dbReference type="SUPFAM" id="SSF53383">
    <property type="entry name" value="PLP-dependent transferases"/>
    <property type="match status" value="1"/>
</dbReference>
<evidence type="ECO:0000313" key="2">
    <source>
        <dbReference type="EMBL" id="KAB1633683.1"/>
    </source>
</evidence>
<keyword evidence="3" id="KW-1185">Reference proteome</keyword>
<dbReference type="AlphaFoldDB" id="A0A7C8BPE8"/>
<accession>A0A7C8BPE8</accession>
<name>A0A7C8BPE8_9MICO</name>
<gene>
    <name evidence="2" type="ORF">F8O02_01795</name>
</gene>
<dbReference type="Gene3D" id="3.90.1150.10">
    <property type="entry name" value="Aspartate Aminotransferase, domain 1"/>
    <property type="match status" value="1"/>
</dbReference>
<dbReference type="PANTHER" id="PTHR45688">
    <property type="match status" value="1"/>
</dbReference>
<organism evidence="2 3">
    <name type="scientific">Pseudoclavibacter caeni</name>
    <dbReference type="NCBI Taxonomy" id="908846"/>
    <lineage>
        <taxon>Bacteria</taxon>
        <taxon>Bacillati</taxon>
        <taxon>Actinomycetota</taxon>
        <taxon>Actinomycetes</taxon>
        <taxon>Micrococcales</taxon>
        <taxon>Microbacteriaceae</taxon>
        <taxon>Pseudoclavibacter</taxon>
    </lineage>
</organism>
<keyword evidence="2" id="KW-0032">Aminotransferase</keyword>
<proteinExistence type="inferred from homology"/>
<dbReference type="InterPro" id="IPR005814">
    <property type="entry name" value="Aminotrans_3"/>
</dbReference>